<dbReference type="EMBL" id="CH476624">
    <property type="protein sequence ID" value="EDO00766.1"/>
    <property type="molecule type" value="Genomic_DNA"/>
</dbReference>
<sequence length="41" mass="4844">MVFKVEDQSYNDPNEEAGIPEASLRVLAYDLRIRKYEINTR</sequence>
<name>A7ED50_SCLS1</name>
<gene>
    <name evidence="1" type="ORF">SS1G_03239</name>
</gene>
<organism evidence="1 2">
    <name type="scientific">Sclerotinia sclerotiorum (strain ATCC 18683 / 1980 / Ss-1)</name>
    <name type="common">White mold</name>
    <name type="synonym">Whetzelinia sclerotiorum</name>
    <dbReference type="NCBI Taxonomy" id="665079"/>
    <lineage>
        <taxon>Eukaryota</taxon>
        <taxon>Fungi</taxon>
        <taxon>Dikarya</taxon>
        <taxon>Ascomycota</taxon>
        <taxon>Pezizomycotina</taxon>
        <taxon>Leotiomycetes</taxon>
        <taxon>Helotiales</taxon>
        <taxon>Sclerotiniaceae</taxon>
        <taxon>Sclerotinia</taxon>
    </lineage>
</organism>
<dbReference type="KEGG" id="ssl:SS1G_03239"/>
<reference evidence="2" key="1">
    <citation type="journal article" date="2011" name="PLoS Genet.">
        <title>Genomic analysis of the necrotrophic fungal pathogens Sclerotinia sclerotiorum and Botrytis cinerea.</title>
        <authorList>
            <person name="Amselem J."/>
            <person name="Cuomo C.A."/>
            <person name="van Kan J.A."/>
            <person name="Viaud M."/>
            <person name="Benito E.P."/>
            <person name="Couloux A."/>
            <person name="Coutinho P.M."/>
            <person name="de Vries R.P."/>
            <person name="Dyer P.S."/>
            <person name="Fillinger S."/>
            <person name="Fournier E."/>
            <person name="Gout L."/>
            <person name="Hahn M."/>
            <person name="Kohn L."/>
            <person name="Lapalu N."/>
            <person name="Plummer K.M."/>
            <person name="Pradier J.M."/>
            <person name="Quevillon E."/>
            <person name="Sharon A."/>
            <person name="Simon A."/>
            <person name="ten Have A."/>
            <person name="Tudzynski B."/>
            <person name="Tudzynski P."/>
            <person name="Wincker P."/>
            <person name="Andrew M."/>
            <person name="Anthouard V."/>
            <person name="Beever R.E."/>
            <person name="Beffa R."/>
            <person name="Benoit I."/>
            <person name="Bouzid O."/>
            <person name="Brault B."/>
            <person name="Chen Z."/>
            <person name="Choquer M."/>
            <person name="Collemare J."/>
            <person name="Cotton P."/>
            <person name="Danchin E.G."/>
            <person name="Da Silva C."/>
            <person name="Gautier A."/>
            <person name="Giraud C."/>
            <person name="Giraud T."/>
            <person name="Gonzalez C."/>
            <person name="Grossetete S."/>
            <person name="Guldener U."/>
            <person name="Henrissat B."/>
            <person name="Howlett B.J."/>
            <person name="Kodira C."/>
            <person name="Kretschmer M."/>
            <person name="Lappartient A."/>
            <person name="Leroch M."/>
            <person name="Levis C."/>
            <person name="Mauceli E."/>
            <person name="Neuveglise C."/>
            <person name="Oeser B."/>
            <person name="Pearson M."/>
            <person name="Poulain J."/>
            <person name="Poussereau N."/>
            <person name="Quesneville H."/>
            <person name="Rascle C."/>
            <person name="Schumacher J."/>
            <person name="Segurens B."/>
            <person name="Sexton A."/>
            <person name="Silva E."/>
            <person name="Sirven C."/>
            <person name="Soanes D.M."/>
            <person name="Talbot N.J."/>
            <person name="Templeton M."/>
            <person name="Yandava C."/>
            <person name="Yarden O."/>
            <person name="Zeng Q."/>
            <person name="Rollins J.A."/>
            <person name="Lebrun M.H."/>
            <person name="Dickman M."/>
        </authorList>
    </citation>
    <scope>NUCLEOTIDE SEQUENCE [LARGE SCALE GENOMIC DNA]</scope>
    <source>
        <strain evidence="2">ATCC 18683 / 1980 / Ss-1</strain>
    </source>
</reference>
<dbReference type="InParanoid" id="A7ED50"/>
<proteinExistence type="predicted"/>
<dbReference type="AlphaFoldDB" id="A7ED50"/>
<accession>A7ED50</accession>
<protein>
    <submittedName>
        <fullName evidence="1">Uncharacterized protein</fullName>
    </submittedName>
</protein>
<evidence type="ECO:0000313" key="2">
    <source>
        <dbReference type="Proteomes" id="UP000001312"/>
    </source>
</evidence>
<evidence type="ECO:0000313" key="1">
    <source>
        <dbReference type="EMBL" id="EDO00766.1"/>
    </source>
</evidence>
<dbReference type="GeneID" id="5491775"/>
<dbReference type="RefSeq" id="XP_001595151.1">
    <property type="nucleotide sequence ID" value="XM_001595101.1"/>
</dbReference>
<keyword evidence="2" id="KW-1185">Reference proteome</keyword>
<dbReference type="HOGENOM" id="CLU_3279756_0_0_1"/>
<dbReference type="Proteomes" id="UP000001312">
    <property type="component" value="Unassembled WGS sequence"/>
</dbReference>